<keyword evidence="1" id="KW-0238">DNA-binding</keyword>
<name>A0A9Q9DQP1_CURCL</name>
<feature type="region of interest" description="Disordered" evidence="2">
    <location>
        <begin position="1"/>
        <end position="24"/>
    </location>
</feature>
<feature type="compositionally biased region" description="Basic and acidic residues" evidence="2">
    <location>
        <begin position="414"/>
        <end position="426"/>
    </location>
</feature>
<feature type="compositionally biased region" description="Basic and acidic residues" evidence="2">
    <location>
        <begin position="730"/>
        <end position="752"/>
    </location>
</feature>
<evidence type="ECO:0000313" key="5">
    <source>
        <dbReference type="Proteomes" id="UP001056012"/>
    </source>
</evidence>
<dbReference type="PANTHER" id="PTHR35487:SF1">
    <property type="entry name" value="DUF3824 DOMAIN-CONTAINING PROTEIN"/>
    <property type="match status" value="1"/>
</dbReference>
<keyword evidence="5" id="KW-1185">Reference proteome</keyword>
<feature type="compositionally biased region" description="Basic residues" evidence="2">
    <location>
        <begin position="442"/>
        <end position="456"/>
    </location>
</feature>
<dbReference type="Pfam" id="PF03184">
    <property type="entry name" value="DDE_1"/>
    <property type="match status" value="1"/>
</dbReference>
<sequence>MSVIYKKTEREREWDTGSSRAGGAGYTTVRRYKFPDRTLEEDTYESEMRLVQRSRNDFDDRRSVKDYVVERNIEPAREVRHYHYVDRSPSPQRSEYRIQREYEREYERAPSPARTEVRISREYERDEEIIPREQPYELEKYSRSTEYFRPEPVPQPPPQPQSIYIRNEAAQPMQMQMQPIIIREEAPQPIIIRERIQEPVYEEERPAVRQEDDYYYERRYKEIDRGNRYEDQNYYSDDDVYYYKEKDTWGGSETRVKRDVAAGALAGVAAGQIIRHHRKRKGEAPGGSIGNALGYGTLGAVSAVALDRFNNRSRSRSVSLDRGREHRRHKSRHRSKSRAREIGTLAAIAGVGALAYAAGQRNKGKTKEETVTIIEDRHRSRSHHRSKSRHRRGRRRSRSVSVVSDRSRSRSTSKHMDPEHRNKRVAEVGLASAIAAGLVERRRSKSRKREGKRSPSRIRQGVPIAAAGVTGAAITGLYEKRKAKKEARELSRSKSRSPSRSSTVVIRSTPIAPRGVEVEVEAEAEIENEPARAVDADEAPPQTAAVAGVAGLAAHEATKRRDRKKAEKEAERRREEESAYSTGTYSPSYDSPPASTAYTNDSRYFPETNYFPPPPNASVDPNHNPYPPYNPADYPPPPHMNHEPNHPSQYVNPPHDDVHVGNPYAPPQHDPYYGQPRRTDGNVSAPVPDHVGNEHNNFASARGPVDKSRSPSPPQEEEKSVKFNLEPQEEPAREPSRETSPERSDNDHEHQGQRRRRRHRDDESSQGTRESGRDRKRRHRDESPGSDASDATIELPPRFDEHGRKRPEDPLADTLESPSRRDCEPNSKRLNKLEEEAIVERILEESTRGFAPTKTDVRAMADKLLHERESNPTGKNWVDNFVKRTPKLRTRWSRPYNHQRAACEDPVAIQRWFDLVQAIKQKWGIVDDDIYNFDETGFIMGKISSQLVITGLEGYGKKKRIQPGNQHFDTYTKRHTVDLCKEKNIILLCMPAHSSHLLQPLDVACFSPLKRKYGDAISGLARNRTNYISKETFLPAFKAAFEQSITKENIQAGFRGAGLVPHEPQAVLSKLDVVVQTPYQSPRRVAAWEAQTPRNAREVEAQIGLIQQSVRRRRGSSANSLTEQIAQLSKGAQQMAHNMVLLTEKITTLQEALDESNKRKSRKRRYVRSEETLTVGEVQEVLAEQAGSSRGDGEIDIDSASDSGDSDN</sequence>
<feature type="compositionally biased region" description="Acidic residues" evidence="2">
    <location>
        <begin position="1194"/>
        <end position="1208"/>
    </location>
</feature>
<feature type="compositionally biased region" description="Acidic residues" evidence="2">
    <location>
        <begin position="518"/>
        <end position="528"/>
    </location>
</feature>
<dbReference type="OrthoDB" id="3561737at2759"/>
<dbReference type="InterPro" id="IPR024436">
    <property type="entry name" value="DUF3824"/>
</dbReference>
<proteinExistence type="predicted"/>
<dbReference type="Proteomes" id="UP001056012">
    <property type="component" value="Chromosome 2"/>
</dbReference>
<evidence type="ECO:0000256" key="1">
    <source>
        <dbReference type="ARBA" id="ARBA00023125"/>
    </source>
</evidence>
<feature type="region of interest" description="Disordered" evidence="2">
    <location>
        <begin position="313"/>
        <end position="341"/>
    </location>
</feature>
<feature type="compositionally biased region" description="Pro residues" evidence="2">
    <location>
        <begin position="624"/>
        <end position="639"/>
    </location>
</feature>
<dbReference type="InterPro" id="IPR004875">
    <property type="entry name" value="DDE_SF_endonuclease_dom"/>
</dbReference>
<protein>
    <recommendedName>
        <fullName evidence="3">HTH CENPB-type domain-containing protein</fullName>
    </recommendedName>
</protein>
<evidence type="ECO:0000259" key="3">
    <source>
        <dbReference type="PROSITE" id="PS51253"/>
    </source>
</evidence>
<reference evidence="4" key="1">
    <citation type="submission" date="2021-12" db="EMBL/GenBank/DDBJ databases">
        <title>Curvularia clavata genome.</title>
        <authorList>
            <person name="Cao Y."/>
        </authorList>
    </citation>
    <scope>NUCLEOTIDE SEQUENCE</scope>
    <source>
        <strain evidence="4">Yc1106</strain>
    </source>
</reference>
<feature type="compositionally biased region" description="Low complexity" evidence="2">
    <location>
        <begin position="496"/>
        <end position="510"/>
    </location>
</feature>
<dbReference type="VEuPathDB" id="FungiDB:yc1106_02554"/>
<evidence type="ECO:0000313" key="4">
    <source>
        <dbReference type="EMBL" id="USP75280.1"/>
    </source>
</evidence>
<feature type="region of interest" description="Disordered" evidence="2">
    <location>
        <begin position="358"/>
        <end position="464"/>
    </location>
</feature>
<feature type="compositionally biased region" description="Polar residues" evidence="2">
    <location>
        <begin position="580"/>
        <end position="602"/>
    </location>
</feature>
<dbReference type="PROSITE" id="PS51253">
    <property type="entry name" value="HTH_CENPB"/>
    <property type="match status" value="1"/>
</dbReference>
<dbReference type="PANTHER" id="PTHR35487">
    <property type="entry name" value="DUF3824 DOMAIN-CONTAINING PROTEIN"/>
    <property type="match status" value="1"/>
</dbReference>
<feature type="compositionally biased region" description="Basic residues" evidence="2">
    <location>
        <begin position="379"/>
        <end position="398"/>
    </location>
</feature>
<organism evidence="4 5">
    <name type="scientific">Curvularia clavata</name>
    <dbReference type="NCBI Taxonomy" id="95742"/>
    <lineage>
        <taxon>Eukaryota</taxon>
        <taxon>Fungi</taxon>
        <taxon>Dikarya</taxon>
        <taxon>Ascomycota</taxon>
        <taxon>Pezizomycotina</taxon>
        <taxon>Dothideomycetes</taxon>
        <taxon>Pleosporomycetidae</taxon>
        <taxon>Pleosporales</taxon>
        <taxon>Pleosporineae</taxon>
        <taxon>Pleosporaceae</taxon>
        <taxon>Curvularia</taxon>
    </lineage>
</organism>
<feature type="compositionally biased region" description="Basic residues" evidence="2">
    <location>
        <begin position="325"/>
        <end position="337"/>
    </location>
</feature>
<feature type="region of interest" description="Disordered" evidence="2">
    <location>
        <begin position="481"/>
        <end position="828"/>
    </location>
</feature>
<gene>
    <name evidence="4" type="ORF">yc1106_02554</name>
</gene>
<feature type="compositionally biased region" description="Basic and acidic residues" evidence="2">
    <location>
        <begin position="1"/>
        <end position="15"/>
    </location>
</feature>
<dbReference type="AlphaFoldDB" id="A0A9Q9DQP1"/>
<accession>A0A9Q9DQP1</accession>
<feature type="compositionally biased region" description="Basic and acidic residues" evidence="2">
    <location>
        <begin position="365"/>
        <end position="378"/>
    </location>
</feature>
<dbReference type="GO" id="GO:0003677">
    <property type="term" value="F:DNA binding"/>
    <property type="evidence" value="ECO:0007669"/>
    <property type="project" value="UniProtKB-KW"/>
</dbReference>
<dbReference type="InterPro" id="IPR006600">
    <property type="entry name" value="HTH_CenpB_DNA-bd_dom"/>
</dbReference>
<evidence type="ECO:0000256" key="2">
    <source>
        <dbReference type="SAM" id="MobiDB-lite"/>
    </source>
</evidence>
<dbReference type="SMART" id="SM00674">
    <property type="entry name" value="CENPB"/>
    <property type="match status" value="1"/>
</dbReference>
<feature type="compositionally biased region" description="Basic and acidic residues" evidence="2">
    <location>
        <begin position="797"/>
        <end position="809"/>
    </location>
</feature>
<feature type="compositionally biased region" description="Basic and acidic residues" evidence="2">
    <location>
        <begin position="818"/>
        <end position="828"/>
    </location>
</feature>
<feature type="compositionally biased region" description="Low complexity" evidence="2">
    <location>
        <begin position="544"/>
        <end position="554"/>
    </location>
</feature>
<feature type="compositionally biased region" description="Basic and acidic residues" evidence="2">
    <location>
        <begin position="556"/>
        <end position="577"/>
    </location>
</feature>
<feature type="domain" description="HTH CENPB-type" evidence="3">
    <location>
        <begin position="822"/>
        <end position="891"/>
    </location>
</feature>
<feature type="region of interest" description="Disordered" evidence="2">
    <location>
        <begin position="1183"/>
        <end position="1208"/>
    </location>
</feature>
<dbReference type="Pfam" id="PF03221">
    <property type="entry name" value="HTH_Tnp_Tc5"/>
    <property type="match status" value="1"/>
</dbReference>
<dbReference type="EMBL" id="CP089275">
    <property type="protein sequence ID" value="USP75280.1"/>
    <property type="molecule type" value="Genomic_DNA"/>
</dbReference>
<dbReference type="Pfam" id="PF12868">
    <property type="entry name" value="DUF3824"/>
    <property type="match status" value="2"/>
</dbReference>